<dbReference type="InterPro" id="IPR020846">
    <property type="entry name" value="MFS_dom"/>
</dbReference>
<feature type="transmembrane region" description="Helical" evidence="7">
    <location>
        <begin position="130"/>
        <end position="151"/>
    </location>
</feature>
<evidence type="ECO:0000256" key="7">
    <source>
        <dbReference type="SAM" id="Phobius"/>
    </source>
</evidence>
<dbReference type="SUPFAM" id="SSF103473">
    <property type="entry name" value="MFS general substrate transporter"/>
    <property type="match status" value="1"/>
</dbReference>
<dbReference type="InterPro" id="IPR011701">
    <property type="entry name" value="MFS"/>
</dbReference>
<gene>
    <name evidence="9" type="ORF">HXA33_16655</name>
</gene>
<feature type="transmembrane region" description="Helical" evidence="7">
    <location>
        <begin position="7"/>
        <end position="32"/>
    </location>
</feature>
<evidence type="ECO:0000256" key="1">
    <source>
        <dbReference type="ARBA" id="ARBA00004651"/>
    </source>
</evidence>
<evidence type="ECO:0000256" key="6">
    <source>
        <dbReference type="ARBA" id="ARBA00023136"/>
    </source>
</evidence>
<dbReference type="GO" id="GO:0005886">
    <property type="term" value="C:plasma membrane"/>
    <property type="evidence" value="ECO:0007669"/>
    <property type="project" value="UniProtKB-SubCell"/>
</dbReference>
<feature type="transmembrane region" description="Helical" evidence="7">
    <location>
        <begin position="69"/>
        <end position="88"/>
    </location>
</feature>
<protein>
    <submittedName>
        <fullName evidence="9">MFS transporter</fullName>
    </submittedName>
</protein>
<comment type="subcellular location">
    <subcellularLocation>
        <location evidence="1">Cell membrane</location>
        <topology evidence="1">Multi-pass membrane protein</topology>
    </subcellularLocation>
</comment>
<organism evidence="9 10">
    <name type="scientific">Salipaludibacillus agaradhaerens</name>
    <name type="common">Bacillus agaradhaerens</name>
    <dbReference type="NCBI Taxonomy" id="76935"/>
    <lineage>
        <taxon>Bacteria</taxon>
        <taxon>Bacillati</taxon>
        <taxon>Bacillota</taxon>
        <taxon>Bacilli</taxon>
        <taxon>Bacillales</taxon>
        <taxon>Bacillaceae</taxon>
    </lineage>
</organism>
<evidence type="ECO:0000313" key="10">
    <source>
        <dbReference type="Proteomes" id="UP001057753"/>
    </source>
</evidence>
<comment type="caution">
    <text evidence="9">The sequence shown here is derived from an EMBL/GenBank/DDBJ whole genome shotgun (WGS) entry which is preliminary data.</text>
</comment>
<dbReference type="InterPro" id="IPR050171">
    <property type="entry name" value="MFS_Transporters"/>
</dbReference>
<feature type="transmembrane region" description="Helical" evidence="7">
    <location>
        <begin position="201"/>
        <end position="224"/>
    </location>
</feature>
<feature type="transmembrane region" description="Helical" evidence="7">
    <location>
        <begin position="94"/>
        <end position="118"/>
    </location>
</feature>
<feature type="transmembrane region" description="Helical" evidence="7">
    <location>
        <begin position="289"/>
        <end position="310"/>
    </location>
</feature>
<dbReference type="GO" id="GO:0022857">
    <property type="term" value="F:transmembrane transporter activity"/>
    <property type="evidence" value="ECO:0007669"/>
    <property type="project" value="InterPro"/>
</dbReference>
<feature type="transmembrane region" description="Helical" evidence="7">
    <location>
        <begin position="265"/>
        <end position="283"/>
    </location>
</feature>
<dbReference type="RefSeq" id="WP_257822548.1">
    <property type="nucleotide sequence ID" value="NZ_JABXYM010000001.1"/>
</dbReference>
<evidence type="ECO:0000259" key="8">
    <source>
        <dbReference type="PROSITE" id="PS50850"/>
    </source>
</evidence>
<evidence type="ECO:0000313" key="9">
    <source>
        <dbReference type="EMBL" id="MCR6098173.1"/>
    </source>
</evidence>
<keyword evidence="6 7" id="KW-0472">Membrane</keyword>
<feature type="transmembrane region" description="Helical" evidence="7">
    <location>
        <begin position="354"/>
        <end position="373"/>
    </location>
</feature>
<sequence>MNNKPLIALLFTLYFFYFFILDALEIIIPLYLKDFGISAMYIGLIFSLANLIRFFSSIGFALKDFQIRTSLLFVFIAILSTLTVYYFVSIPIILFTFAVLLFSTRSLFNITLNPVLLYSVESKNRGKIMGVRDVFLYSGSAIGVMTAGALANYSFHFLFGLFIVISLAMIFIVYKIKPEKSEKNKSDAKHMTRFSTYKNPVLIKFCILGLVCSISGGGYFLIPLIGQSHGYELENILFTFAASTVIAAIFSFVGGQITDRFNKKGLLIIAQTVSVLIAFMIVFSDFLFIYYAAVLSMSLEYLFAPVFPVFFAAHFNETDGKVYWKAMIPFLLLGELISPVMWGFLWDTPLHNNVFIIIAILNILSIVLVCIMFKTYTKIPREESLKD</sequence>
<keyword evidence="4 7" id="KW-0812">Transmembrane</keyword>
<dbReference type="Pfam" id="PF07690">
    <property type="entry name" value="MFS_1"/>
    <property type="match status" value="1"/>
</dbReference>
<dbReference type="Gene3D" id="1.20.1250.20">
    <property type="entry name" value="MFS general substrate transporter like domains"/>
    <property type="match status" value="2"/>
</dbReference>
<dbReference type="PANTHER" id="PTHR23517:SF3">
    <property type="entry name" value="INTEGRAL MEMBRANE TRANSPORT PROTEIN"/>
    <property type="match status" value="1"/>
</dbReference>
<accession>A0A9Q4B4G9</accession>
<evidence type="ECO:0000256" key="5">
    <source>
        <dbReference type="ARBA" id="ARBA00022989"/>
    </source>
</evidence>
<keyword evidence="10" id="KW-1185">Reference proteome</keyword>
<feature type="transmembrane region" description="Helical" evidence="7">
    <location>
        <begin position="157"/>
        <end position="176"/>
    </location>
</feature>
<proteinExistence type="predicted"/>
<keyword evidence="5 7" id="KW-1133">Transmembrane helix</keyword>
<evidence type="ECO:0000256" key="4">
    <source>
        <dbReference type="ARBA" id="ARBA00022692"/>
    </source>
</evidence>
<feature type="transmembrane region" description="Helical" evidence="7">
    <location>
        <begin position="38"/>
        <end position="62"/>
    </location>
</feature>
<feature type="domain" description="Major facilitator superfamily (MFS) profile" evidence="8">
    <location>
        <begin position="6"/>
        <end position="377"/>
    </location>
</feature>
<dbReference type="Proteomes" id="UP001057753">
    <property type="component" value="Unassembled WGS sequence"/>
</dbReference>
<evidence type="ECO:0000256" key="3">
    <source>
        <dbReference type="ARBA" id="ARBA00022475"/>
    </source>
</evidence>
<dbReference type="InterPro" id="IPR036259">
    <property type="entry name" value="MFS_trans_sf"/>
</dbReference>
<name>A0A9Q4B4G9_SALAG</name>
<feature type="transmembrane region" description="Helical" evidence="7">
    <location>
        <begin position="236"/>
        <end position="253"/>
    </location>
</feature>
<dbReference type="AlphaFoldDB" id="A0A9Q4B4G9"/>
<dbReference type="PROSITE" id="PS50850">
    <property type="entry name" value="MFS"/>
    <property type="match status" value="1"/>
</dbReference>
<evidence type="ECO:0000256" key="2">
    <source>
        <dbReference type="ARBA" id="ARBA00022448"/>
    </source>
</evidence>
<keyword evidence="2" id="KW-0813">Transport</keyword>
<reference evidence="9" key="1">
    <citation type="submission" date="2020-06" db="EMBL/GenBank/DDBJ databases">
        <title>Insight into the genomes of haloalkaliphilic bacilli from Kenyan soda lakes.</title>
        <authorList>
            <person name="Mwirichia R."/>
            <person name="Villamizar G.C."/>
            <person name="Poehlein A."/>
            <person name="Mugweru J."/>
            <person name="Kipnyargis A."/>
            <person name="Kiplimo D."/>
            <person name="Orwa P."/>
            <person name="Daniel R."/>
        </authorList>
    </citation>
    <scope>NUCLEOTIDE SEQUENCE</scope>
    <source>
        <strain evidence="9">B1096_S55</strain>
    </source>
</reference>
<dbReference type="PANTHER" id="PTHR23517">
    <property type="entry name" value="RESISTANCE PROTEIN MDTM, PUTATIVE-RELATED-RELATED"/>
    <property type="match status" value="1"/>
</dbReference>
<feature type="transmembrane region" description="Helical" evidence="7">
    <location>
        <begin position="322"/>
        <end position="342"/>
    </location>
</feature>
<dbReference type="EMBL" id="JABXYM010000001">
    <property type="protein sequence ID" value="MCR6098173.1"/>
    <property type="molecule type" value="Genomic_DNA"/>
</dbReference>
<keyword evidence="3" id="KW-1003">Cell membrane</keyword>